<feature type="transmembrane region" description="Helical" evidence="2">
    <location>
        <begin position="140"/>
        <end position="163"/>
    </location>
</feature>
<evidence type="ECO:0000313" key="3">
    <source>
        <dbReference type="EMBL" id="QHN36440.1"/>
    </source>
</evidence>
<keyword evidence="2" id="KW-0472">Membrane</keyword>
<dbReference type="RefSeq" id="WP_213244694.1">
    <property type="nucleotide sequence ID" value="NZ_CP045806.1"/>
</dbReference>
<organism evidence="3 4">
    <name type="scientific">Gordonia pseudamarae</name>
    <dbReference type="NCBI Taxonomy" id="2831662"/>
    <lineage>
        <taxon>Bacteria</taxon>
        <taxon>Bacillati</taxon>
        <taxon>Actinomycetota</taxon>
        <taxon>Actinomycetes</taxon>
        <taxon>Mycobacteriales</taxon>
        <taxon>Gordoniaceae</taxon>
        <taxon>Gordonia</taxon>
    </lineage>
</organism>
<feature type="region of interest" description="Disordered" evidence="1">
    <location>
        <begin position="172"/>
        <end position="220"/>
    </location>
</feature>
<evidence type="ECO:0000313" key="4">
    <source>
        <dbReference type="Proteomes" id="UP001059836"/>
    </source>
</evidence>
<keyword evidence="2" id="KW-1133">Transmembrane helix</keyword>
<keyword evidence="2" id="KW-0812">Transmembrane</keyword>
<reference evidence="3" key="1">
    <citation type="journal article" date="2021" name="Nat. Microbiol.">
        <title>Cocultivation of an ultrasmall environmental parasitic bacterium with lytic ability against bacteria associated with wastewater foams.</title>
        <authorList>
            <person name="Batinovic S."/>
            <person name="Rose J.J.A."/>
            <person name="Ratcliffe J."/>
            <person name="Seviour R.J."/>
            <person name="Petrovski S."/>
        </authorList>
    </citation>
    <scope>NUCLEOTIDE SEQUENCE</scope>
    <source>
        <strain evidence="3">CON9</strain>
    </source>
</reference>
<dbReference type="EMBL" id="CP045809">
    <property type="protein sequence ID" value="QHN36440.1"/>
    <property type="molecule type" value="Genomic_DNA"/>
</dbReference>
<name>A0ABX6IMA9_9ACTN</name>
<accession>A0ABX6IMA9</accession>
<proteinExistence type="predicted"/>
<gene>
    <name evidence="3" type="ORF">GII31_17675</name>
</gene>
<sequence>MAKVGKLFTILGILIMLVSVVVGVIFAVTGFGKVADMADNAFVIEGSVTRQFDAGDEIFLFGQSSGTDYERPNCRFDGPAPTTTVTSGFNTTFTYDGRSVKSYQGVGFTESGSYTITCDSYAVATSEISAAGIFQSVGGVLLTVFGGGAGAFLAVVGGILWIIGASRKQPPTTYPPAASGGYPNYPPPGGYPNYPQAGPGYPPADPGGYPVNRPPDNWNR</sequence>
<dbReference type="Proteomes" id="UP001059836">
    <property type="component" value="Chromosome"/>
</dbReference>
<protein>
    <submittedName>
        <fullName evidence="3">Uncharacterized protein</fullName>
    </submittedName>
</protein>
<evidence type="ECO:0000256" key="2">
    <source>
        <dbReference type="SAM" id="Phobius"/>
    </source>
</evidence>
<evidence type="ECO:0000256" key="1">
    <source>
        <dbReference type="SAM" id="MobiDB-lite"/>
    </source>
</evidence>
<keyword evidence="4" id="KW-1185">Reference proteome</keyword>
<feature type="transmembrane region" description="Helical" evidence="2">
    <location>
        <begin position="7"/>
        <end position="28"/>
    </location>
</feature>